<reference evidence="1 2" key="1">
    <citation type="submission" date="2017-07" db="EMBL/GenBank/DDBJ databases">
        <title>Tetzosporium hominis gen.nov. sp.nov.</title>
        <authorList>
            <person name="Tetz G."/>
            <person name="Tetz V."/>
        </authorList>
    </citation>
    <scope>NUCLEOTIDE SEQUENCE [LARGE SCALE GENOMIC DNA]</scope>
    <source>
        <strain evidence="1 2">VT-49</strain>
    </source>
</reference>
<comment type="caution">
    <text evidence="1">The sequence shown here is derived from an EMBL/GenBank/DDBJ whole genome shotgun (WGS) entry which is preliminary data.</text>
</comment>
<evidence type="ECO:0000313" key="2">
    <source>
        <dbReference type="Proteomes" id="UP000217065"/>
    </source>
</evidence>
<organism evidence="1 2">
    <name type="scientific">Tetzosporium hominis</name>
    <dbReference type="NCBI Taxonomy" id="2020506"/>
    <lineage>
        <taxon>Bacteria</taxon>
        <taxon>Bacillati</taxon>
        <taxon>Bacillota</taxon>
        <taxon>Bacilli</taxon>
        <taxon>Bacillales</taxon>
        <taxon>Caryophanaceae</taxon>
        <taxon>Tetzosporium</taxon>
    </lineage>
</organism>
<dbReference type="RefSeq" id="WP_094943926.1">
    <property type="nucleotide sequence ID" value="NZ_NOKQ01000267.1"/>
</dbReference>
<evidence type="ECO:0000313" key="1">
    <source>
        <dbReference type="EMBL" id="OZS77320.1"/>
    </source>
</evidence>
<accession>A0A264W153</accession>
<dbReference type="EMBL" id="NOKQ01000267">
    <property type="protein sequence ID" value="OZS77320.1"/>
    <property type="molecule type" value="Genomic_DNA"/>
</dbReference>
<protein>
    <submittedName>
        <fullName evidence="1">Uncharacterized protein</fullName>
    </submittedName>
</protein>
<sequence length="197" mass="23352">MPKIPIEVLKDLGTKGVEAYKKNPHMVKAALAMAPAVLKGLAELNDKKHEWHRNKLLKKTELGKIEYEQVRYMRYQDQILPNSETYTYAKLDECISEVESFVMQLQDEMTLLKRPKLAPRIAKWQKVKGQLESVQDTRFYRELVRLNEDSDYESPFLSKNIQEHFRELPTLEDRKAFVLQFTTRDEEKVNRDFLKYV</sequence>
<gene>
    <name evidence="1" type="ORF">CF394_12000</name>
</gene>
<proteinExistence type="predicted"/>
<dbReference type="Proteomes" id="UP000217065">
    <property type="component" value="Unassembled WGS sequence"/>
</dbReference>
<keyword evidence="2" id="KW-1185">Reference proteome</keyword>
<name>A0A264W153_9BACL</name>
<dbReference type="AlphaFoldDB" id="A0A264W153"/>
<dbReference type="OrthoDB" id="9780211at2"/>